<evidence type="ECO:0000313" key="2">
    <source>
        <dbReference type="Proteomes" id="UP001491310"/>
    </source>
</evidence>
<sequence>MSGLGAEEDQSQRVNHCSDSAEAVWKQCVVGGARTETAQPPSRSRVVTKREWSKDGAERAVFTRKQGSSGVDMQCSGTGVTRVSSKRVLRVLTEATSLEALASSATLGNLFYSTAFLFRQVGA</sequence>
<gene>
    <name evidence="1" type="ORF">WJX75_003625</name>
</gene>
<name>A0ABR2YAH9_9CHLO</name>
<organism evidence="1 2">
    <name type="scientific">Coccomyxa subellipsoidea</name>
    <dbReference type="NCBI Taxonomy" id="248742"/>
    <lineage>
        <taxon>Eukaryota</taxon>
        <taxon>Viridiplantae</taxon>
        <taxon>Chlorophyta</taxon>
        <taxon>core chlorophytes</taxon>
        <taxon>Trebouxiophyceae</taxon>
        <taxon>Trebouxiophyceae incertae sedis</taxon>
        <taxon>Coccomyxaceae</taxon>
        <taxon>Coccomyxa</taxon>
    </lineage>
</organism>
<protein>
    <submittedName>
        <fullName evidence="1">Uncharacterized protein</fullName>
    </submittedName>
</protein>
<dbReference type="Proteomes" id="UP001491310">
    <property type="component" value="Unassembled WGS sequence"/>
</dbReference>
<reference evidence="1 2" key="1">
    <citation type="journal article" date="2024" name="Nat. Commun.">
        <title>Phylogenomics reveals the evolutionary origins of lichenization in chlorophyte algae.</title>
        <authorList>
            <person name="Puginier C."/>
            <person name="Libourel C."/>
            <person name="Otte J."/>
            <person name="Skaloud P."/>
            <person name="Haon M."/>
            <person name="Grisel S."/>
            <person name="Petersen M."/>
            <person name="Berrin J.G."/>
            <person name="Delaux P.M."/>
            <person name="Dal Grande F."/>
            <person name="Keller J."/>
        </authorList>
    </citation>
    <scope>NUCLEOTIDE SEQUENCE [LARGE SCALE GENOMIC DNA]</scope>
    <source>
        <strain evidence="1 2">SAG 216-7</strain>
    </source>
</reference>
<dbReference type="EMBL" id="JALJOT010000019">
    <property type="protein sequence ID" value="KAK9901091.1"/>
    <property type="molecule type" value="Genomic_DNA"/>
</dbReference>
<proteinExistence type="predicted"/>
<comment type="caution">
    <text evidence="1">The sequence shown here is derived from an EMBL/GenBank/DDBJ whole genome shotgun (WGS) entry which is preliminary data.</text>
</comment>
<evidence type="ECO:0000313" key="1">
    <source>
        <dbReference type="EMBL" id="KAK9901091.1"/>
    </source>
</evidence>
<keyword evidence="2" id="KW-1185">Reference proteome</keyword>
<accession>A0ABR2YAH9</accession>